<keyword evidence="6 10" id="KW-0812">Transmembrane</keyword>
<feature type="transmembrane region" description="Helical" evidence="10">
    <location>
        <begin position="160"/>
        <end position="178"/>
    </location>
</feature>
<protein>
    <recommendedName>
        <fullName evidence="13">MtN3-like protein</fullName>
    </recommendedName>
</protein>
<dbReference type="AlphaFoldDB" id="A0ABD3G1R6"/>
<comment type="similarity">
    <text evidence="2">Belongs to the SWEET sugar transporter family.</text>
</comment>
<dbReference type="PANTHER" id="PTHR10791:SF30">
    <property type="entry name" value="SUGAR TRANSPORTER SWEET1"/>
    <property type="match status" value="1"/>
</dbReference>
<dbReference type="Gene3D" id="1.20.1280.290">
    <property type="match status" value="2"/>
</dbReference>
<evidence type="ECO:0000313" key="11">
    <source>
        <dbReference type="EMBL" id="KAL3673080.1"/>
    </source>
</evidence>
<evidence type="ECO:0000256" key="5">
    <source>
        <dbReference type="ARBA" id="ARBA00022597"/>
    </source>
</evidence>
<dbReference type="Proteomes" id="UP001632037">
    <property type="component" value="Unassembled WGS sequence"/>
</dbReference>
<evidence type="ECO:0000256" key="6">
    <source>
        <dbReference type="ARBA" id="ARBA00022692"/>
    </source>
</evidence>
<evidence type="ECO:0000256" key="10">
    <source>
        <dbReference type="SAM" id="Phobius"/>
    </source>
</evidence>
<keyword evidence="9 10" id="KW-0472">Membrane</keyword>
<evidence type="ECO:0000256" key="8">
    <source>
        <dbReference type="ARBA" id="ARBA00022989"/>
    </source>
</evidence>
<feature type="transmembrane region" description="Helical" evidence="10">
    <location>
        <begin position="39"/>
        <end position="59"/>
    </location>
</feature>
<proteinExistence type="inferred from homology"/>
<dbReference type="InterPro" id="IPR047664">
    <property type="entry name" value="SWEET"/>
</dbReference>
<feature type="transmembrane region" description="Helical" evidence="10">
    <location>
        <begin position="6"/>
        <end position="27"/>
    </location>
</feature>
<evidence type="ECO:0008006" key="13">
    <source>
        <dbReference type="Google" id="ProtNLM"/>
    </source>
</evidence>
<evidence type="ECO:0000256" key="9">
    <source>
        <dbReference type="ARBA" id="ARBA00023136"/>
    </source>
</evidence>
<dbReference type="EMBL" id="JBIMZQ010000003">
    <property type="protein sequence ID" value="KAL3673080.1"/>
    <property type="molecule type" value="Genomic_DNA"/>
</dbReference>
<evidence type="ECO:0000313" key="12">
    <source>
        <dbReference type="Proteomes" id="UP001632037"/>
    </source>
</evidence>
<keyword evidence="5" id="KW-0762">Sugar transport</keyword>
<feature type="transmembrane region" description="Helical" evidence="10">
    <location>
        <begin position="130"/>
        <end position="148"/>
    </location>
</feature>
<comment type="caution">
    <text evidence="11">The sequence shown here is derived from an EMBL/GenBank/DDBJ whole genome shotgun (WGS) entry which is preliminary data.</text>
</comment>
<accession>A0ABD3G1R6</accession>
<reference evidence="11 12" key="1">
    <citation type="submission" date="2024-09" db="EMBL/GenBank/DDBJ databases">
        <title>Genome sequencing and assembly of Phytophthora oleae, isolate VK10A, causative agent of rot of olive drupes.</title>
        <authorList>
            <person name="Conti Taguali S."/>
            <person name="Riolo M."/>
            <person name="La Spada F."/>
            <person name="Cacciola S.O."/>
            <person name="Dionisio G."/>
        </authorList>
    </citation>
    <scope>NUCLEOTIDE SEQUENCE [LARGE SCALE GENOMIC DNA]</scope>
    <source>
        <strain evidence="11 12">VK10A</strain>
    </source>
</reference>
<sequence length="277" mass="29816">MSTGLAVLKALASSCSVVMILSSAPSIHAIHKRRETGDVALFPLVGLWLNCVMVLLYGWASGSYFPLFTTYVFGTIVSSAYISVYSRWTKERTYAMKAIGAAFVANVVGSVYIVLGMTGVTGQPISQVELIAGNMMTIACLLPYIAPFETIKTVLKTRSGASIPFGMCLAGATSNLIWTIEGLYTNDMFILFLSAACSALGFVQVALYLVFRPSTTEKSLEMDPSVPATLSAPPVTNNPMKLEKDICRLSKVKLMPPRCLDKIEIISLATLVPVCIS</sequence>
<organism evidence="11 12">
    <name type="scientific">Phytophthora oleae</name>
    <dbReference type="NCBI Taxonomy" id="2107226"/>
    <lineage>
        <taxon>Eukaryota</taxon>
        <taxon>Sar</taxon>
        <taxon>Stramenopiles</taxon>
        <taxon>Oomycota</taxon>
        <taxon>Peronosporomycetes</taxon>
        <taxon>Peronosporales</taxon>
        <taxon>Peronosporaceae</taxon>
        <taxon>Phytophthora</taxon>
    </lineage>
</organism>
<feature type="transmembrane region" description="Helical" evidence="10">
    <location>
        <begin position="98"/>
        <end position="118"/>
    </location>
</feature>
<name>A0ABD3G1R6_9STRA</name>
<dbReference type="PANTHER" id="PTHR10791">
    <property type="entry name" value="RAG1-ACTIVATING PROTEIN 1"/>
    <property type="match status" value="1"/>
</dbReference>
<keyword evidence="8 10" id="KW-1133">Transmembrane helix</keyword>
<evidence type="ECO:0000256" key="1">
    <source>
        <dbReference type="ARBA" id="ARBA00004651"/>
    </source>
</evidence>
<feature type="transmembrane region" description="Helical" evidence="10">
    <location>
        <begin position="65"/>
        <end position="86"/>
    </location>
</feature>
<feature type="transmembrane region" description="Helical" evidence="10">
    <location>
        <begin position="190"/>
        <end position="211"/>
    </location>
</feature>
<dbReference type="FunFam" id="1.20.1280.290:FF:000007">
    <property type="entry name" value="Bidirectional sugar transporter SWEET7"/>
    <property type="match status" value="2"/>
</dbReference>
<keyword evidence="7" id="KW-0677">Repeat</keyword>
<keyword evidence="4" id="KW-1003">Cell membrane</keyword>
<evidence type="ECO:0000256" key="4">
    <source>
        <dbReference type="ARBA" id="ARBA00022475"/>
    </source>
</evidence>
<gene>
    <name evidence="11" type="ORF">V7S43_002375</name>
</gene>
<evidence type="ECO:0000256" key="3">
    <source>
        <dbReference type="ARBA" id="ARBA00022448"/>
    </source>
</evidence>
<dbReference type="InterPro" id="IPR004316">
    <property type="entry name" value="SWEET_rpt"/>
</dbReference>
<evidence type="ECO:0000256" key="2">
    <source>
        <dbReference type="ARBA" id="ARBA00007809"/>
    </source>
</evidence>
<dbReference type="Pfam" id="PF03083">
    <property type="entry name" value="MtN3_slv"/>
    <property type="match status" value="2"/>
</dbReference>
<evidence type="ECO:0000256" key="7">
    <source>
        <dbReference type="ARBA" id="ARBA00022737"/>
    </source>
</evidence>
<dbReference type="GO" id="GO:0005886">
    <property type="term" value="C:plasma membrane"/>
    <property type="evidence" value="ECO:0007669"/>
    <property type="project" value="UniProtKB-SubCell"/>
</dbReference>
<keyword evidence="3" id="KW-0813">Transport</keyword>
<comment type="subcellular location">
    <subcellularLocation>
        <location evidence="1">Cell membrane</location>
        <topology evidence="1">Multi-pass membrane protein</topology>
    </subcellularLocation>
</comment>
<keyword evidence="12" id="KW-1185">Reference proteome</keyword>